<feature type="compositionally biased region" description="Low complexity" evidence="1">
    <location>
        <begin position="147"/>
        <end position="159"/>
    </location>
</feature>
<organism evidence="2 3">
    <name type="scientific">Stylosanthes scabra</name>
    <dbReference type="NCBI Taxonomy" id="79078"/>
    <lineage>
        <taxon>Eukaryota</taxon>
        <taxon>Viridiplantae</taxon>
        <taxon>Streptophyta</taxon>
        <taxon>Embryophyta</taxon>
        <taxon>Tracheophyta</taxon>
        <taxon>Spermatophyta</taxon>
        <taxon>Magnoliopsida</taxon>
        <taxon>eudicotyledons</taxon>
        <taxon>Gunneridae</taxon>
        <taxon>Pentapetalae</taxon>
        <taxon>rosids</taxon>
        <taxon>fabids</taxon>
        <taxon>Fabales</taxon>
        <taxon>Fabaceae</taxon>
        <taxon>Papilionoideae</taxon>
        <taxon>50 kb inversion clade</taxon>
        <taxon>dalbergioids sensu lato</taxon>
        <taxon>Dalbergieae</taxon>
        <taxon>Pterocarpus clade</taxon>
        <taxon>Stylosanthes</taxon>
    </lineage>
</organism>
<feature type="region of interest" description="Disordered" evidence="1">
    <location>
        <begin position="1"/>
        <end position="163"/>
    </location>
</feature>
<name>A0ABU6RCQ6_9FABA</name>
<dbReference type="EMBL" id="JASCZI010030350">
    <property type="protein sequence ID" value="MED6121666.1"/>
    <property type="molecule type" value="Genomic_DNA"/>
</dbReference>
<evidence type="ECO:0000313" key="3">
    <source>
        <dbReference type="Proteomes" id="UP001341840"/>
    </source>
</evidence>
<gene>
    <name evidence="2" type="ORF">PIB30_032322</name>
</gene>
<feature type="compositionally biased region" description="Low complexity" evidence="1">
    <location>
        <begin position="128"/>
        <end position="139"/>
    </location>
</feature>
<reference evidence="2 3" key="1">
    <citation type="journal article" date="2023" name="Plants (Basel)">
        <title>Bridging the Gap: Combining Genomics and Transcriptomics Approaches to Understand Stylosanthes scabra, an Orphan Legume from the Brazilian Caatinga.</title>
        <authorList>
            <person name="Ferreira-Neto J.R.C."/>
            <person name="da Silva M.D."/>
            <person name="Binneck E."/>
            <person name="de Melo N.F."/>
            <person name="da Silva R.H."/>
            <person name="de Melo A.L.T.M."/>
            <person name="Pandolfi V."/>
            <person name="Bustamante F.O."/>
            <person name="Brasileiro-Vidal A.C."/>
            <person name="Benko-Iseppon A.M."/>
        </authorList>
    </citation>
    <scope>NUCLEOTIDE SEQUENCE [LARGE SCALE GENOMIC DNA]</scope>
    <source>
        <tissue evidence="2">Leaves</tissue>
    </source>
</reference>
<evidence type="ECO:0000313" key="2">
    <source>
        <dbReference type="EMBL" id="MED6121666.1"/>
    </source>
</evidence>
<sequence>MLPVAPRPPRPVGSPISSASSSPSGSVHREHERSPRTPLPPPAPMHVLGPMHPPPRTPMMDARCYRNLFSRHRVAPPTLPPSDNEPSDEGDGDDPKDYQTPSGTSLSSRDVSSAGASYGSERESTSFSSGPSDHFCSGSSSGGSSVGSGSATSGSASDASSDDDLVNRYFAGTRGVTLAAISQGRGNFNFDKKWRTIAANMTSSNDDDDDDDQDDIKENVQKLTDLSLSKEQLFKA</sequence>
<dbReference type="Proteomes" id="UP001341840">
    <property type="component" value="Unassembled WGS sequence"/>
</dbReference>
<comment type="caution">
    <text evidence="2">The sequence shown here is derived from an EMBL/GenBank/DDBJ whole genome shotgun (WGS) entry which is preliminary data.</text>
</comment>
<feature type="compositionally biased region" description="Low complexity" evidence="1">
    <location>
        <begin position="13"/>
        <end position="26"/>
    </location>
</feature>
<feature type="compositionally biased region" description="Pro residues" evidence="1">
    <location>
        <begin position="1"/>
        <end position="12"/>
    </location>
</feature>
<accession>A0ABU6RCQ6</accession>
<keyword evidence="3" id="KW-1185">Reference proteome</keyword>
<feature type="compositionally biased region" description="Acidic residues" evidence="1">
    <location>
        <begin position="85"/>
        <end position="94"/>
    </location>
</feature>
<feature type="compositionally biased region" description="Polar residues" evidence="1">
    <location>
        <begin position="99"/>
        <end position="115"/>
    </location>
</feature>
<evidence type="ECO:0000256" key="1">
    <source>
        <dbReference type="SAM" id="MobiDB-lite"/>
    </source>
</evidence>
<proteinExistence type="predicted"/>
<protein>
    <submittedName>
        <fullName evidence="2">Uncharacterized protein</fullName>
    </submittedName>
</protein>